<comment type="caution">
    <text evidence="4">The sequence shown here is derived from an EMBL/GenBank/DDBJ whole genome shotgun (WGS) entry which is preliminary data.</text>
</comment>
<keyword evidence="1" id="KW-0949">S-adenosyl-L-methionine</keyword>
<keyword evidence="1" id="KW-0808">Transferase</keyword>
<evidence type="ECO:0000259" key="3">
    <source>
        <dbReference type="PROSITE" id="PS50280"/>
    </source>
</evidence>
<comment type="similarity">
    <text evidence="1">Belongs to the class V-like SAM-binding methyltransferase superfamily. Histone-lysine methyltransferase family. SETD6 subfamily.</text>
</comment>
<proteinExistence type="inferred from homology"/>
<name>A0A8K0H213_9ROSA</name>
<sequence>MSGTRRLRAFKRWMVSQGIECSDALQLAYTPDHGFSVRALCPLSHGDLVATIPKLSCLTIRTSAASQLIQSASLDVSLGLAVALMYERSLGERSAWASYLDLLPHQECLPFVWTADEVDRFLRGTELHKTVKEDQSLIIEDWKESILPLLDSSSLKLNPSFFGVEQYFAVKTLIASRAFQVDNYHGYGMVPLADLFNHKTGAEDVHFTSVSSQCDSDDEVHSSKIDVSNNTVDDKPTTLSSPVDNTGLDADLVGGNSCGNDEIECPSVLGDVPAALQMIMVKNVKAGDEVFNTYGLSGNAALLHRYGFTEPDNPYDIVNIDLELVLQWSSSLFSSRYSRARLSLWRRLDYSGYVSQDSEYFEISFGGEPQIELLVLLYIMLLPEDAYCKLDIAISTAGNVNGPMGMLLSDKTKIFCEETSKMTQRSKDLLLTKSVCNALLSLADIREGLYGANSIEDDVEALVRYCSVRDKKLYHSLVLRISERRILGKLRTYATVAAKSRKTKRPSMRKKLKRT</sequence>
<comment type="function">
    <text evidence="1">Protein-lysine N-methyltransferase.</text>
</comment>
<protein>
    <recommendedName>
        <fullName evidence="1">N-lysine methyltransferase</fullName>
        <ecNumber evidence="1">2.1.1.-</ecNumber>
    </recommendedName>
</protein>
<dbReference type="GO" id="GO:0032259">
    <property type="term" value="P:methylation"/>
    <property type="evidence" value="ECO:0007669"/>
    <property type="project" value="UniProtKB-KW"/>
</dbReference>
<dbReference type="PANTHER" id="PTHR13271">
    <property type="entry name" value="UNCHARACTERIZED PUTATIVE METHYLTRANSFERASE"/>
    <property type="match status" value="1"/>
</dbReference>
<dbReference type="GO" id="GO:0005634">
    <property type="term" value="C:nucleus"/>
    <property type="evidence" value="ECO:0007669"/>
    <property type="project" value="UniProtKB-SubCell"/>
</dbReference>
<feature type="compositionally biased region" description="Polar residues" evidence="2">
    <location>
        <begin position="227"/>
        <end position="244"/>
    </location>
</feature>
<dbReference type="PIRSF" id="PIRSF011771">
    <property type="entry name" value="RMS1_SET"/>
    <property type="match status" value="1"/>
</dbReference>
<dbReference type="InterPro" id="IPR001214">
    <property type="entry name" value="SET_dom"/>
</dbReference>
<dbReference type="EC" id="2.1.1.-" evidence="1"/>
<dbReference type="Proteomes" id="UP000796880">
    <property type="component" value="Unassembled WGS sequence"/>
</dbReference>
<evidence type="ECO:0000256" key="1">
    <source>
        <dbReference type="PIRNR" id="PIRNR011771"/>
    </source>
</evidence>
<evidence type="ECO:0000313" key="5">
    <source>
        <dbReference type="Proteomes" id="UP000796880"/>
    </source>
</evidence>
<reference evidence="4" key="1">
    <citation type="submission" date="2020-03" db="EMBL/GenBank/DDBJ databases">
        <title>A high-quality chromosome-level genome assembly of a woody plant with both climbing and erect habits, Rhamnella rubrinervis.</title>
        <authorList>
            <person name="Lu Z."/>
            <person name="Yang Y."/>
            <person name="Zhu X."/>
            <person name="Sun Y."/>
        </authorList>
    </citation>
    <scope>NUCLEOTIDE SEQUENCE</scope>
    <source>
        <strain evidence="4">BYM</strain>
        <tissue evidence="4">Leaf</tissue>
    </source>
</reference>
<dbReference type="OrthoDB" id="441812at2759"/>
<feature type="domain" description="SET" evidence="3">
    <location>
        <begin position="23"/>
        <end position="295"/>
    </location>
</feature>
<keyword evidence="1" id="KW-0539">Nucleus</keyword>
<dbReference type="CDD" id="cd10527">
    <property type="entry name" value="SET_LSMT"/>
    <property type="match status" value="1"/>
</dbReference>
<dbReference type="SUPFAM" id="SSF82199">
    <property type="entry name" value="SET domain"/>
    <property type="match status" value="2"/>
</dbReference>
<keyword evidence="1" id="KW-0489">Methyltransferase</keyword>
<feature type="region of interest" description="Disordered" evidence="2">
    <location>
        <begin position="227"/>
        <end position="246"/>
    </location>
</feature>
<dbReference type="PROSITE" id="PS50280">
    <property type="entry name" value="SET"/>
    <property type="match status" value="1"/>
</dbReference>
<dbReference type="Gene3D" id="3.90.1410.10">
    <property type="entry name" value="set domain protein methyltransferase, domain 1"/>
    <property type="match status" value="1"/>
</dbReference>
<organism evidence="4 5">
    <name type="scientific">Rhamnella rubrinervis</name>
    <dbReference type="NCBI Taxonomy" id="2594499"/>
    <lineage>
        <taxon>Eukaryota</taxon>
        <taxon>Viridiplantae</taxon>
        <taxon>Streptophyta</taxon>
        <taxon>Embryophyta</taxon>
        <taxon>Tracheophyta</taxon>
        <taxon>Spermatophyta</taxon>
        <taxon>Magnoliopsida</taxon>
        <taxon>eudicotyledons</taxon>
        <taxon>Gunneridae</taxon>
        <taxon>Pentapetalae</taxon>
        <taxon>rosids</taxon>
        <taxon>fabids</taxon>
        <taxon>Rosales</taxon>
        <taxon>Rhamnaceae</taxon>
        <taxon>rhamnoid group</taxon>
        <taxon>Rhamneae</taxon>
        <taxon>Rhamnella</taxon>
    </lineage>
</organism>
<dbReference type="GO" id="GO:0016279">
    <property type="term" value="F:protein-lysine N-methyltransferase activity"/>
    <property type="evidence" value="ECO:0007669"/>
    <property type="project" value="UniProtKB-UniRule"/>
</dbReference>
<dbReference type="AlphaFoldDB" id="A0A8K0H213"/>
<keyword evidence="5" id="KW-1185">Reference proteome</keyword>
<gene>
    <name evidence="4" type="ORF">FNV43_RR13888</name>
</gene>
<dbReference type="InterPro" id="IPR011383">
    <property type="entry name" value="N-lys_methylase_SETD6"/>
</dbReference>
<dbReference type="InterPro" id="IPR046341">
    <property type="entry name" value="SET_dom_sf"/>
</dbReference>
<dbReference type="PANTHER" id="PTHR13271:SF34">
    <property type="entry name" value="N-LYSINE METHYLTRANSFERASE SETD6"/>
    <property type="match status" value="1"/>
</dbReference>
<dbReference type="EMBL" id="VOIH02000006">
    <property type="protein sequence ID" value="KAF3444198.1"/>
    <property type="molecule type" value="Genomic_DNA"/>
</dbReference>
<evidence type="ECO:0000313" key="4">
    <source>
        <dbReference type="EMBL" id="KAF3444198.1"/>
    </source>
</evidence>
<dbReference type="InterPro" id="IPR050600">
    <property type="entry name" value="SETD3_SETD6_MTase"/>
</dbReference>
<accession>A0A8K0H213</accession>
<evidence type="ECO:0000256" key="2">
    <source>
        <dbReference type="SAM" id="MobiDB-lite"/>
    </source>
</evidence>
<comment type="subcellular location">
    <subcellularLocation>
        <location evidence="1">Nucleus</location>
    </subcellularLocation>
</comment>